<dbReference type="InterPro" id="IPR001647">
    <property type="entry name" value="HTH_TetR"/>
</dbReference>
<name>A0A379M231_9NOCA</name>
<dbReference type="Proteomes" id="UP000254569">
    <property type="component" value="Unassembled WGS sequence"/>
</dbReference>
<protein>
    <submittedName>
        <fullName evidence="5">Transcriptional regulator</fullName>
    </submittedName>
</protein>
<dbReference type="InterPro" id="IPR041678">
    <property type="entry name" value="TetR_C_16"/>
</dbReference>
<feature type="compositionally biased region" description="Basic and acidic residues" evidence="3">
    <location>
        <begin position="7"/>
        <end position="23"/>
    </location>
</feature>
<dbReference type="OrthoDB" id="3210235at2"/>
<dbReference type="InterPro" id="IPR036271">
    <property type="entry name" value="Tet_transcr_reg_TetR-rel_C_sf"/>
</dbReference>
<dbReference type="InterPro" id="IPR050109">
    <property type="entry name" value="HTH-type_TetR-like_transc_reg"/>
</dbReference>
<reference evidence="5 6" key="1">
    <citation type="submission" date="2018-06" db="EMBL/GenBank/DDBJ databases">
        <authorList>
            <consortium name="Pathogen Informatics"/>
            <person name="Doyle S."/>
        </authorList>
    </citation>
    <scope>NUCLEOTIDE SEQUENCE [LARGE SCALE GENOMIC DNA]</scope>
    <source>
        <strain evidence="5 6">NCTC13296</strain>
    </source>
</reference>
<dbReference type="AlphaFoldDB" id="A0A379M231"/>
<proteinExistence type="predicted"/>
<feature type="region of interest" description="Disordered" evidence="3">
    <location>
        <begin position="1"/>
        <end position="23"/>
    </location>
</feature>
<dbReference type="GO" id="GO:0003700">
    <property type="term" value="F:DNA-binding transcription factor activity"/>
    <property type="evidence" value="ECO:0007669"/>
    <property type="project" value="TreeGrafter"/>
</dbReference>
<dbReference type="PROSITE" id="PS50977">
    <property type="entry name" value="HTH_TETR_2"/>
    <property type="match status" value="1"/>
</dbReference>
<dbReference type="PANTHER" id="PTHR30055">
    <property type="entry name" value="HTH-TYPE TRANSCRIPTIONAL REGULATOR RUTR"/>
    <property type="match status" value="1"/>
</dbReference>
<dbReference type="PRINTS" id="PR00455">
    <property type="entry name" value="HTHTETR"/>
</dbReference>
<feature type="domain" description="HTH tetR-type" evidence="4">
    <location>
        <begin position="22"/>
        <end position="82"/>
    </location>
</feature>
<sequence>MTVRGTEASRRGEPEKRRRTSDETRQLIIDAAGKAFATRPYRDITLKDIAEDAGVSAPLIIKYFGSKEQLYEELVDFQYGAQVLFDGPLESLGERMVAMLARPLEPYKPLSMNILFMSGGSSEESNRMLRDNYSTQMIDALAARLPGQDARLRAELAMSAVMGLAIMRRRMMQERATGTVEEVVALYAPLVQRLLDGDGS</sequence>
<dbReference type="Pfam" id="PF17920">
    <property type="entry name" value="TetR_C_16"/>
    <property type="match status" value="1"/>
</dbReference>
<dbReference type="InterPro" id="IPR009057">
    <property type="entry name" value="Homeodomain-like_sf"/>
</dbReference>
<feature type="DNA-binding region" description="H-T-H motif" evidence="2">
    <location>
        <begin position="45"/>
        <end position="64"/>
    </location>
</feature>
<evidence type="ECO:0000313" key="5">
    <source>
        <dbReference type="EMBL" id="SUE16357.1"/>
    </source>
</evidence>
<dbReference type="EMBL" id="UGVI01000001">
    <property type="protein sequence ID" value="SUE16357.1"/>
    <property type="molecule type" value="Genomic_DNA"/>
</dbReference>
<keyword evidence="1 2" id="KW-0238">DNA-binding</keyword>
<evidence type="ECO:0000256" key="3">
    <source>
        <dbReference type="SAM" id="MobiDB-lite"/>
    </source>
</evidence>
<dbReference type="PANTHER" id="PTHR30055:SF235">
    <property type="entry name" value="TRANSCRIPTIONAL REGULATORY PROTEIN"/>
    <property type="match status" value="1"/>
</dbReference>
<evidence type="ECO:0000259" key="4">
    <source>
        <dbReference type="PROSITE" id="PS50977"/>
    </source>
</evidence>
<dbReference type="Pfam" id="PF00440">
    <property type="entry name" value="TetR_N"/>
    <property type="match status" value="1"/>
</dbReference>
<accession>A0A379M231</accession>
<gene>
    <name evidence="5" type="ORF">NCTC13296_03235</name>
</gene>
<organism evidence="5 6">
    <name type="scientific">Rhodococcus gordoniae</name>
    <dbReference type="NCBI Taxonomy" id="223392"/>
    <lineage>
        <taxon>Bacteria</taxon>
        <taxon>Bacillati</taxon>
        <taxon>Actinomycetota</taxon>
        <taxon>Actinomycetes</taxon>
        <taxon>Mycobacteriales</taxon>
        <taxon>Nocardiaceae</taxon>
        <taxon>Rhodococcus</taxon>
    </lineage>
</organism>
<dbReference type="SUPFAM" id="SSF48498">
    <property type="entry name" value="Tetracyclin repressor-like, C-terminal domain"/>
    <property type="match status" value="1"/>
</dbReference>
<dbReference type="GO" id="GO:0000976">
    <property type="term" value="F:transcription cis-regulatory region binding"/>
    <property type="evidence" value="ECO:0007669"/>
    <property type="project" value="TreeGrafter"/>
</dbReference>
<evidence type="ECO:0000256" key="2">
    <source>
        <dbReference type="PROSITE-ProRule" id="PRU00335"/>
    </source>
</evidence>
<dbReference type="SUPFAM" id="SSF46689">
    <property type="entry name" value="Homeodomain-like"/>
    <property type="match status" value="1"/>
</dbReference>
<keyword evidence="6" id="KW-1185">Reference proteome</keyword>
<evidence type="ECO:0000313" key="6">
    <source>
        <dbReference type="Proteomes" id="UP000254569"/>
    </source>
</evidence>
<dbReference type="Gene3D" id="1.10.357.10">
    <property type="entry name" value="Tetracycline Repressor, domain 2"/>
    <property type="match status" value="1"/>
</dbReference>
<dbReference type="RefSeq" id="WP_064062838.1">
    <property type="nucleotide sequence ID" value="NZ_JBFSFC010000012.1"/>
</dbReference>
<evidence type="ECO:0000256" key="1">
    <source>
        <dbReference type="ARBA" id="ARBA00023125"/>
    </source>
</evidence>